<sequence>MTNLTELFINVEPKQSDRCYPFFDMTHRNCMAIFSQVCWMIQLSPQLDKLTVKSLPTRGALEVSFLVGIIAGMSTLKALDVGIFLSTISDSTEWFRIWADFTQRAPSSLQKLAFYLDYMGSLAGDEADGIFGGTEVMAESPQRQDVLPALTELGLLVPSFHDSTIPVNDIRKVLERCPNLDKISVHHLNVWTDESALADVLPDCCPQLRRITHDAYLSERSARSLNALMMTLPQGQLKELEYKSYSGDLNIIGSTKLAILRHSSSLQRIVFESCGVSQSRSIGLVLSECIGLEELELCPNNGFWASCTYLEDAVAAMPWACTNIRHLSIAIARTALPGDPVYKTSGQEPFYNRSEPTALSEEESAQFTLLERLFQQIGSLAELRRLNLRSFITIGVRRMVEGQDYLKNTFPGMMSLGDVETGRRGFLDLLGGLRKLQEICGSVYASTPEGRATVGWAEARWMHDNWSDLRVAEYYFKDEEPEEHFQWLRDQRQRWKLELFGLPPS</sequence>
<reference evidence="1 2" key="1">
    <citation type="journal article" date="2020" name="Fungal Divers.">
        <title>Resolving the Mortierellaceae phylogeny through synthesis of multi-gene phylogenetics and phylogenomics.</title>
        <authorList>
            <person name="Vandepol N."/>
            <person name="Liber J."/>
            <person name="Desiro A."/>
            <person name="Na H."/>
            <person name="Kennedy M."/>
            <person name="Barry K."/>
            <person name="Grigoriev I.V."/>
            <person name="Miller A.N."/>
            <person name="O'Donnell K."/>
            <person name="Stajich J.E."/>
            <person name="Bonito G."/>
        </authorList>
    </citation>
    <scope>NUCLEOTIDE SEQUENCE [LARGE SCALE GENOMIC DNA]</scope>
    <source>
        <strain evidence="1 2">AD045</strain>
    </source>
</reference>
<evidence type="ECO:0008006" key="3">
    <source>
        <dbReference type="Google" id="ProtNLM"/>
    </source>
</evidence>
<dbReference type="EMBL" id="JAAAIM010001693">
    <property type="protein sequence ID" value="KAG0276440.1"/>
    <property type="molecule type" value="Genomic_DNA"/>
</dbReference>
<name>A0ABQ7JJK4_9FUNG</name>
<dbReference type="Proteomes" id="UP001194696">
    <property type="component" value="Unassembled WGS sequence"/>
</dbReference>
<dbReference type="Gene3D" id="3.80.10.10">
    <property type="entry name" value="Ribonuclease Inhibitor"/>
    <property type="match status" value="1"/>
</dbReference>
<gene>
    <name evidence="1" type="ORF">BGZ96_003280</name>
</gene>
<protein>
    <recommendedName>
        <fullName evidence="3">RNI-like protein</fullName>
    </recommendedName>
</protein>
<keyword evidence="2" id="KW-1185">Reference proteome</keyword>
<evidence type="ECO:0000313" key="1">
    <source>
        <dbReference type="EMBL" id="KAG0276440.1"/>
    </source>
</evidence>
<accession>A0ABQ7JJK4</accession>
<evidence type="ECO:0000313" key="2">
    <source>
        <dbReference type="Proteomes" id="UP001194696"/>
    </source>
</evidence>
<proteinExistence type="predicted"/>
<comment type="caution">
    <text evidence="1">The sequence shown here is derived from an EMBL/GenBank/DDBJ whole genome shotgun (WGS) entry which is preliminary data.</text>
</comment>
<organism evidence="1 2">
    <name type="scientific">Linnemannia gamsii</name>
    <dbReference type="NCBI Taxonomy" id="64522"/>
    <lineage>
        <taxon>Eukaryota</taxon>
        <taxon>Fungi</taxon>
        <taxon>Fungi incertae sedis</taxon>
        <taxon>Mucoromycota</taxon>
        <taxon>Mortierellomycotina</taxon>
        <taxon>Mortierellomycetes</taxon>
        <taxon>Mortierellales</taxon>
        <taxon>Mortierellaceae</taxon>
        <taxon>Linnemannia</taxon>
    </lineage>
</organism>
<dbReference type="InterPro" id="IPR032675">
    <property type="entry name" value="LRR_dom_sf"/>
</dbReference>
<dbReference type="SUPFAM" id="SSF52047">
    <property type="entry name" value="RNI-like"/>
    <property type="match status" value="1"/>
</dbReference>